<sequence length="119" mass="13997">MRGIDNSSSETPRQSQNTTFKRLVEFDSVGWESLIRLRREMEESEKRCRISISEVVNTLLKQARPEQIHCDALELIRSELLKLWSQPERERTDFQKGFESALIHIMNGIERSYSLEAKK</sequence>
<evidence type="ECO:0000313" key="3">
    <source>
        <dbReference type="Proteomes" id="UP000716004"/>
    </source>
</evidence>
<accession>A0A8J8CA81</accession>
<dbReference type="EMBL" id="JAGVSJ010000002">
    <property type="protein sequence ID" value="MBX8631213.1"/>
    <property type="molecule type" value="Genomic_DNA"/>
</dbReference>
<dbReference type="Proteomes" id="UP000716004">
    <property type="component" value="Unassembled WGS sequence"/>
</dbReference>
<gene>
    <name evidence="1" type="ORF">J9259_01630</name>
    <name evidence="2" type="ORF">KIY12_03565</name>
</gene>
<dbReference type="EMBL" id="JAHEAC010000020">
    <property type="protein sequence ID" value="MBX8643785.1"/>
    <property type="molecule type" value="Genomic_DNA"/>
</dbReference>
<evidence type="ECO:0000313" key="1">
    <source>
        <dbReference type="EMBL" id="MBX8631213.1"/>
    </source>
</evidence>
<evidence type="ECO:0000313" key="2">
    <source>
        <dbReference type="EMBL" id="MBX8643785.1"/>
    </source>
</evidence>
<proteinExistence type="predicted"/>
<dbReference type="Proteomes" id="UP000750197">
    <property type="component" value="Unassembled WGS sequence"/>
</dbReference>
<reference evidence="1" key="1">
    <citation type="submission" date="2021-04" db="EMBL/GenBank/DDBJ databases">
        <title>Genomic insights into ecological role and evolution of a novel Thermoplasmata order Candidatus Sysuiplasmatales.</title>
        <authorList>
            <person name="Yuan Y."/>
        </authorList>
    </citation>
    <scope>NUCLEOTIDE SEQUENCE</scope>
    <source>
        <strain evidence="2">TUT19-bin139</strain>
        <strain evidence="1">YP2-bin.285</strain>
    </source>
</reference>
<protein>
    <submittedName>
        <fullName evidence="1">Uncharacterized protein</fullName>
    </submittedName>
</protein>
<organism evidence="1 3">
    <name type="scientific">Candidatus Sysuiplasma superficiale</name>
    <dbReference type="NCBI Taxonomy" id="2823368"/>
    <lineage>
        <taxon>Archaea</taxon>
        <taxon>Methanobacteriati</taxon>
        <taxon>Thermoplasmatota</taxon>
        <taxon>Thermoplasmata</taxon>
        <taxon>Candidatus Sysuiplasmatales</taxon>
        <taxon>Candidatus Sysuiplasmataceae</taxon>
        <taxon>Candidatus Sysuiplasma</taxon>
    </lineage>
</organism>
<comment type="caution">
    <text evidence="1">The sequence shown here is derived from an EMBL/GenBank/DDBJ whole genome shotgun (WGS) entry which is preliminary data.</text>
</comment>
<name>A0A8J8CA81_9ARCH</name>
<dbReference type="AlphaFoldDB" id="A0A8J8CA81"/>